<feature type="domain" description="DUF7703" evidence="2">
    <location>
        <begin position="15"/>
        <end position="257"/>
    </location>
</feature>
<keyword evidence="1" id="KW-0812">Transmembrane</keyword>
<feature type="transmembrane region" description="Helical" evidence="1">
    <location>
        <begin position="112"/>
        <end position="135"/>
    </location>
</feature>
<dbReference type="PANTHER" id="PTHR37013">
    <property type="entry name" value="INTEGRAL MEMBRANE PROTEIN (AFU_ORTHOLOGUE AFUA_1G05950)-RELATED"/>
    <property type="match status" value="1"/>
</dbReference>
<dbReference type="InterPro" id="IPR056120">
    <property type="entry name" value="DUF7703"/>
</dbReference>
<comment type="caution">
    <text evidence="3">The sequence shown here is derived from an EMBL/GenBank/DDBJ whole genome shotgun (WGS) entry which is preliminary data.</text>
</comment>
<keyword evidence="1" id="KW-0472">Membrane</keyword>
<evidence type="ECO:0000259" key="2">
    <source>
        <dbReference type="Pfam" id="PF24802"/>
    </source>
</evidence>
<evidence type="ECO:0000313" key="4">
    <source>
        <dbReference type="Proteomes" id="UP000800093"/>
    </source>
</evidence>
<dbReference type="Pfam" id="PF24802">
    <property type="entry name" value="DUF7703"/>
    <property type="match status" value="1"/>
</dbReference>
<feature type="transmembrane region" description="Helical" evidence="1">
    <location>
        <begin position="81"/>
        <end position="100"/>
    </location>
</feature>
<organism evidence="3 4">
    <name type="scientific">Lojkania enalia</name>
    <dbReference type="NCBI Taxonomy" id="147567"/>
    <lineage>
        <taxon>Eukaryota</taxon>
        <taxon>Fungi</taxon>
        <taxon>Dikarya</taxon>
        <taxon>Ascomycota</taxon>
        <taxon>Pezizomycotina</taxon>
        <taxon>Dothideomycetes</taxon>
        <taxon>Pleosporomycetidae</taxon>
        <taxon>Pleosporales</taxon>
        <taxon>Pleosporales incertae sedis</taxon>
        <taxon>Lojkania</taxon>
    </lineage>
</organism>
<protein>
    <recommendedName>
        <fullName evidence="2">DUF7703 domain-containing protein</fullName>
    </recommendedName>
</protein>
<keyword evidence="4" id="KW-1185">Reference proteome</keyword>
<feature type="transmembrane region" description="Helical" evidence="1">
    <location>
        <begin position="207"/>
        <end position="232"/>
    </location>
</feature>
<accession>A0A9P4N4X8</accession>
<proteinExistence type="predicted"/>
<feature type="transmembrane region" description="Helical" evidence="1">
    <location>
        <begin position="20"/>
        <end position="40"/>
    </location>
</feature>
<sequence length="292" mass="33732">MVKFDIPDISKDLPMSMTMAAFWAVAWYIAVELNIRLFYLFRHRKGLYFWSCALCTWGLILHPLAIMLADFMVIKDPRVSVPLIYLSWWLMTIPFSLVMYSRLNLIMSSHKYILRGVLCMIIFTTLCVSIPSMVLGPWSQQPTPSGIRLASIYSIWLRIENATWFVQETIISLIYIIYTYKHLKDLPLFSSYSSSTIAGSKQVMHHLIATNIIIIVLDIALMSIVYAGLFYLGGSFKPAVYGVKLRIEFSILNRLVEMEEALGWDWENSGIRHGEMSETMFYYVSYRQGHSP</sequence>
<dbReference type="OrthoDB" id="405906at2759"/>
<dbReference type="EMBL" id="ML986639">
    <property type="protein sequence ID" value="KAF2262559.1"/>
    <property type="molecule type" value="Genomic_DNA"/>
</dbReference>
<dbReference type="PANTHER" id="PTHR37013:SF4">
    <property type="entry name" value="INTEGRAL MEMBRANE PROTEIN"/>
    <property type="match status" value="1"/>
</dbReference>
<dbReference type="AlphaFoldDB" id="A0A9P4N4X8"/>
<feature type="transmembrane region" description="Helical" evidence="1">
    <location>
        <begin position="47"/>
        <end position="69"/>
    </location>
</feature>
<evidence type="ECO:0000313" key="3">
    <source>
        <dbReference type="EMBL" id="KAF2262559.1"/>
    </source>
</evidence>
<name>A0A9P4N4X8_9PLEO</name>
<gene>
    <name evidence="3" type="ORF">CC78DRAFT_561255</name>
</gene>
<evidence type="ECO:0000256" key="1">
    <source>
        <dbReference type="SAM" id="Phobius"/>
    </source>
</evidence>
<keyword evidence="1" id="KW-1133">Transmembrane helix</keyword>
<reference evidence="4" key="1">
    <citation type="journal article" date="2020" name="Stud. Mycol.">
        <title>101 Dothideomycetes genomes: A test case for predicting lifestyles and emergence of pathogens.</title>
        <authorList>
            <person name="Haridas S."/>
            <person name="Albert R."/>
            <person name="Binder M."/>
            <person name="Bloem J."/>
            <person name="LaButti K."/>
            <person name="Salamov A."/>
            <person name="Andreopoulos B."/>
            <person name="Baker S."/>
            <person name="Barry K."/>
            <person name="Bills G."/>
            <person name="Bluhm B."/>
            <person name="Cannon C."/>
            <person name="Castanera R."/>
            <person name="Culley D."/>
            <person name="Daum C."/>
            <person name="Ezra D."/>
            <person name="Gonzalez J."/>
            <person name="Henrissat B."/>
            <person name="Kuo A."/>
            <person name="Liang C."/>
            <person name="Lipzen A."/>
            <person name="Lutzoni F."/>
            <person name="Magnuson J."/>
            <person name="Mondo S."/>
            <person name="Nolan M."/>
            <person name="Ohm R."/>
            <person name="Pangilinan J."/>
            <person name="Park H.-J."/>
            <person name="Ramirez L."/>
            <person name="Alfaro M."/>
            <person name="Sun H."/>
            <person name="Tritt A."/>
            <person name="Yoshinaga Y."/>
            <person name="Zwiers L.-H."/>
            <person name="Turgeon B."/>
            <person name="Goodwin S."/>
            <person name="Spatafora J."/>
            <person name="Crous P."/>
            <person name="Grigoriev I."/>
        </authorList>
    </citation>
    <scope>NUCLEOTIDE SEQUENCE [LARGE SCALE GENOMIC DNA]</scope>
    <source>
        <strain evidence="4">CBS 304.66</strain>
    </source>
</reference>
<dbReference type="Proteomes" id="UP000800093">
    <property type="component" value="Unassembled WGS sequence"/>
</dbReference>